<dbReference type="KEGG" id="tet:TTHERM_000081109"/>
<dbReference type="InParanoid" id="W7XAT9"/>
<feature type="coiled-coil region" evidence="1">
    <location>
        <begin position="105"/>
        <end position="156"/>
    </location>
</feature>
<reference evidence="3" key="1">
    <citation type="journal article" date="2006" name="PLoS Biol.">
        <title>Macronuclear genome sequence of the ciliate Tetrahymena thermophila, a model eukaryote.</title>
        <authorList>
            <person name="Eisen J.A."/>
            <person name="Coyne R.S."/>
            <person name="Wu M."/>
            <person name="Wu D."/>
            <person name="Thiagarajan M."/>
            <person name="Wortman J.R."/>
            <person name="Badger J.H."/>
            <person name="Ren Q."/>
            <person name="Amedeo P."/>
            <person name="Jones K.M."/>
            <person name="Tallon L.J."/>
            <person name="Delcher A.L."/>
            <person name="Salzberg S.L."/>
            <person name="Silva J.C."/>
            <person name="Haas B.J."/>
            <person name="Majoros W.H."/>
            <person name="Farzad M."/>
            <person name="Carlton J.M."/>
            <person name="Smith R.K. Jr."/>
            <person name="Garg J."/>
            <person name="Pearlman R.E."/>
            <person name="Karrer K.M."/>
            <person name="Sun L."/>
            <person name="Manning G."/>
            <person name="Elde N.C."/>
            <person name="Turkewitz A.P."/>
            <person name="Asai D.J."/>
            <person name="Wilkes D.E."/>
            <person name="Wang Y."/>
            <person name="Cai H."/>
            <person name="Collins K."/>
            <person name="Stewart B.A."/>
            <person name="Lee S.R."/>
            <person name="Wilamowska K."/>
            <person name="Weinberg Z."/>
            <person name="Ruzzo W.L."/>
            <person name="Wloga D."/>
            <person name="Gaertig J."/>
            <person name="Frankel J."/>
            <person name="Tsao C.-C."/>
            <person name="Gorovsky M.A."/>
            <person name="Keeling P.J."/>
            <person name="Waller R.F."/>
            <person name="Patron N.J."/>
            <person name="Cherry J.M."/>
            <person name="Stover N.A."/>
            <person name="Krieger C.J."/>
            <person name="del Toro C."/>
            <person name="Ryder H.F."/>
            <person name="Williamson S.C."/>
            <person name="Barbeau R.A."/>
            <person name="Hamilton E.P."/>
            <person name="Orias E."/>
        </authorList>
    </citation>
    <scope>NUCLEOTIDE SEQUENCE [LARGE SCALE GENOMIC DNA]</scope>
    <source>
        <strain evidence="3">SB210</strain>
    </source>
</reference>
<gene>
    <name evidence="2" type="ORF">TTHERM_000081109</name>
</gene>
<dbReference type="AlphaFoldDB" id="W7XAT9"/>
<accession>W7XAT9</accession>
<dbReference type="GeneID" id="24437158"/>
<evidence type="ECO:0000313" key="2">
    <source>
        <dbReference type="EMBL" id="EWS74472.1"/>
    </source>
</evidence>
<keyword evidence="1" id="KW-0175">Coiled coil</keyword>
<organism evidence="2 3">
    <name type="scientific">Tetrahymena thermophila (strain SB210)</name>
    <dbReference type="NCBI Taxonomy" id="312017"/>
    <lineage>
        <taxon>Eukaryota</taxon>
        <taxon>Sar</taxon>
        <taxon>Alveolata</taxon>
        <taxon>Ciliophora</taxon>
        <taxon>Intramacronucleata</taxon>
        <taxon>Oligohymenophorea</taxon>
        <taxon>Hymenostomatida</taxon>
        <taxon>Tetrahymenina</taxon>
        <taxon>Tetrahymenidae</taxon>
        <taxon>Tetrahymena</taxon>
    </lineage>
</organism>
<evidence type="ECO:0000313" key="3">
    <source>
        <dbReference type="Proteomes" id="UP000009168"/>
    </source>
</evidence>
<protein>
    <submittedName>
        <fullName evidence="2">Uncharacterized protein</fullName>
    </submittedName>
</protein>
<proteinExistence type="predicted"/>
<dbReference type="EMBL" id="GG662704">
    <property type="protein sequence ID" value="EWS74472.1"/>
    <property type="molecule type" value="Genomic_DNA"/>
</dbReference>
<feature type="coiled-coil region" evidence="1">
    <location>
        <begin position="41"/>
        <end position="72"/>
    </location>
</feature>
<dbReference type="RefSeq" id="XP_012653049.1">
    <property type="nucleotide sequence ID" value="XM_012797595.1"/>
</dbReference>
<keyword evidence="3" id="KW-1185">Reference proteome</keyword>
<evidence type="ECO:0000256" key="1">
    <source>
        <dbReference type="SAM" id="Coils"/>
    </source>
</evidence>
<name>W7XAT9_TETTS</name>
<dbReference type="Proteomes" id="UP000009168">
    <property type="component" value="Unassembled WGS sequence"/>
</dbReference>
<sequence length="192" mass="22990">MKESQSQANQIQQTDQKINLFLQECSQILQETINQGANLLFEEMKKNKIFEQEQLSNAEEKMKQEIKECTDTTLDIFEQYIRNNFFDCDELLKHKDQQKINKNYSSNLLKQVEQQKQEHSQQEERKKMNQISKYIQKDVEENYQQLKDKVQKLYHNDEVMKDVVLIEKCNSYLTNAQNQLEKSQSALEELLQ</sequence>